<name>A0ABQ3V8Y5_9CHLR</name>
<dbReference type="PANTHER" id="PTHR40111:SF1">
    <property type="entry name" value="CEPHALOSPORIN-C DEACETYLASE"/>
    <property type="match status" value="1"/>
</dbReference>
<protein>
    <submittedName>
        <fullName evidence="2">Cephalosporin-C deacetylase</fullName>
    </submittedName>
</protein>
<dbReference type="RefSeq" id="WP_201376881.1">
    <property type="nucleotide sequence ID" value="NZ_BNJG01000007.1"/>
</dbReference>
<evidence type="ECO:0000259" key="1">
    <source>
        <dbReference type="Pfam" id="PF05448"/>
    </source>
</evidence>
<evidence type="ECO:0000313" key="3">
    <source>
        <dbReference type="Proteomes" id="UP000654345"/>
    </source>
</evidence>
<dbReference type="EMBL" id="BNJG01000007">
    <property type="protein sequence ID" value="GHO60850.1"/>
    <property type="molecule type" value="Genomic_DNA"/>
</dbReference>
<evidence type="ECO:0000313" key="2">
    <source>
        <dbReference type="EMBL" id="GHO60850.1"/>
    </source>
</evidence>
<dbReference type="Proteomes" id="UP000654345">
    <property type="component" value="Unassembled WGS sequence"/>
</dbReference>
<dbReference type="InterPro" id="IPR008391">
    <property type="entry name" value="AXE1_dom"/>
</dbReference>
<dbReference type="Gene3D" id="3.40.50.1820">
    <property type="entry name" value="alpha/beta hydrolase"/>
    <property type="match status" value="1"/>
</dbReference>
<dbReference type="InterPro" id="IPR029058">
    <property type="entry name" value="AB_hydrolase_fold"/>
</dbReference>
<keyword evidence="3" id="KW-1185">Reference proteome</keyword>
<reference evidence="2 3" key="1">
    <citation type="journal article" date="2021" name="Int. J. Syst. Evol. Microbiol.">
        <title>Reticulibacter mediterranei gen. nov., sp. nov., within the new family Reticulibacteraceae fam. nov., and Ktedonospora formicarum gen. nov., sp. nov., Ktedonobacter robiniae sp. nov., Dictyobacter formicarum sp. nov. and Dictyobacter arantiisoli sp. nov., belonging to the class Ktedonobacteria.</title>
        <authorList>
            <person name="Yabe S."/>
            <person name="Zheng Y."/>
            <person name="Wang C.M."/>
            <person name="Sakai Y."/>
            <person name="Abe K."/>
            <person name="Yokota A."/>
            <person name="Donadio S."/>
            <person name="Cavaletti L."/>
            <person name="Monciardini P."/>
        </authorList>
    </citation>
    <scope>NUCLEOTIDE SEQUENCE [LARGE SCALE GENOMIC DNA]</scope>
    <source>
        <strain evidence="2 3">SOSP1-30</strain>
    </source>
</reference>
<sequence length="323" mass="36451">MLVDMPLAQLERYRPPLTRPDDFMSFWQQTLAESSSQSLNITREEQDYPVDRVTVYKVSYDGFGQGTRVAGWYLLPKKQYRLTVDGKMPTLVRYHGYSASKRLPGFHLDWALQGYGVFAVDVRGQNGDTPDNNNYDSGSVLGCMTRGILQAQNYYYRFVYMDCVRAIESVRSFPEVGPLILHGGSQGGGLALAAAALARQKGIVAALADVPYLCHLRRAVEVFSAGPLQELVDYWKTYPQRVEESFHTLSYFDCLNLAPLITCRVLLSLGLLDTICPPSTGFAVYNHLLCEKELKVYPYNGHEGGSLIHDEEKYRFVRRSLCI</sequence>
<accession>A0ABQ3V8Y5</accession>
<comment type="caution">
    <text evidence="2">The sequence shown here is derived from an EMBL/GenBank/DDBJ whole genome shotgun (WGS) entry which is preliminary data.</text>
</comment>
<organism evidence="2 3">
    <name type="scientific">Ktedonobacter robiniae</name>
    <dbReference type="NCBI Taxonomy" id="2778365"/>
    <lineage>
        <taxon>Bacteria</taxon>
        <taxon>Bacillati</taxon>
        <taxon>Chloroflexota</taxon>
        <taxon>Ktedonobacteria</taxon>
        <taxon>Ktedonobacterales</taxon>
        <taxon>Ktedonobacteraceae</taxon>
        <taxon>Ktedonobacter</taxon>
    </lineage>
</organism>
<feature type="domain" description="Acetyl xylan esterase" evidence="1">
    <location>
        <begin position="2"/>
        <end position="318"/>
    </location>
</feature>
<dbReference type="Pfam" id="PF05448">
    <property type="entry name" value="AXE1"/>
    <property type="match status" value="1"/>
</dbReference>
<dbReference type="PANTHER" id="PTHR40111">
    <property type="entry name" value="CEPHALOSPORIN-C DEACETYLASE"/>
    <property type="match status" value="1"/>
</dbReference>
<proteinExistence type="predicted"/>
<gene>
    <name evidence="2" type="primary">axeA</name>
    <name evidence="2" type="ORF">KSB_93250</name>
</gene>
<dbReference type="SUPFAM" id="SSF53474">
    <property type="entry name" value="alpha/beta-Hydrolases"/>
    <property type="match status" value="1"/>
</dbReference>
<dbReference type="InterPro" id="IPR039069">
    <property type="entry name" value="CE7"/>
</dbReference>